<feature type="compositionally biased region" description="Basic and acidic residues" evidence="7">
    <location>
        <begin position="331"/>
        <end position="346"/>
    </location>
</feature>
<feature type="region of interest" description="Disordered" evidence="7">
    <location>
        <begin position="1"/>
        <end position="67"/>
    </location>
</feature>
<dbReference type="AlphaFoldDB" id="A0A2U9R3M5"/>
<feature type="transmembrane region" description="Helical" evidence="8">
    <location>
        <begin position="629"/>
        <end position="648"/>
    </location>
</feature>
<feature type="compositionally biased region" description="Low complexity" evidence="7">
    <location>
        <begin position="151"/>
        <end position="161"/>
    </location>
</feature>
<keyword evidence="12" id="KW-1185">Reference proteome</keyword>
<dbReference type="Proteomes" id="UP000249293">
    <property type="component" value="Chromosome 2"/>
</dbReference>
<evidence type="ECO:0000259" key="10">
    <source>
        <dbReference type="Pfam" id="PF12821"/>
    </source>
</evidence>
<dbReference type="Pfam" id="PF12821">
    <property type="entry name" value="ThrE_2"/>
    <property type="match status" value="1"/>
</dbReference>
<dbReference type="RefSeq" id="XP_029321402.1">
    <property type="nucleotide sequence ID" value="XM_029465543.1"/>
</dbReference>
<dbReference type="PANTHER" id="PTHR31082">
    <property type="entry name" value="PHEROMONE-REGULATED MEMBRANE PROTEIN 10"/>
    <property type="match status" value="1"/>
</dbReference>
<dbReference type="InterPro" id="IPR024528">
    <property type="entry name" value="ThrE_2"/>
</dbReference>
<evidence type="ECO:0000256" key="6">
    <source>
        <dbReference type="ARBA" id="ARBA00034125"/>
    </source>
</evidence>
<dbReference type="InterPro" id="IPR051361">
    <property type="entry name" value="ThrE/Ser_Exporter"/>
</dbReference>
<proteinExistence type="inferred from homology"/>
<evidence type="ECO:0000256" key="2">
    <source>
        <dbReference type="ARBA" id="ARBA00019535"/>
    </source>
</evidence>
<dbReference type="PANTHER" id="PTHR31082:SF4">
    <property type="entry name" value="PHEROMONE-REGULATED MEMBRANE PROTEIN 10"/>
    <property type="match status" value="1"/>
</dbReference>
<sequence>MDDRGRQRTRIIGLPVPQLSMSRDRSRDRLRDGSRSRNRNRDQSPYSLDATLSRGYTGGNDVPILEDDETSVDLNPILPVFSTPKSSNAVADGKELDQVPLPEKNDKDLVKEIDDDFQLRFNKDVQSKGRDKIMKRREPSATRRIRKVNHSSSEYSSDIESVATDEEDNDPKDFSGNEISHKVSEGSTRNSIGRNKSRSSLRYTKNPSLLGVTDVNSVNRKEHRLLDNAFANIENTQDESHPSGIFGWFNRIPNKISLGRSIRNNEAPEEYDMTDFRGRIGNDIESNAGRSTASKFPSLPNGKTLNEILKKRSNFDEILSPSRKFRIKGFQKGEREEPRSDTKGDNRNAGTEGRGEEEEEGDGDTKHEFDDGITWNLMRLYNEIPDSVDEDNIFSDDSSIYLNERMGKKPYQIGGGIQDRVRRFRHSNMFSGSSRENSLDRGRSMFRSQSRSGSKSPLRPKSLNRFYKSEDDLYTNQIKLPDFSLGKEKEDKRLKKIKKKSKRYKAARITVHIVELIYRQEFLLTLCKAFMMYGAPNHRLEEYLTVTAKVLEVNATFIYLPGMMLVNFSDPTTRTSDLKLVRVGQGLNLGKLDKAHDIYESVVYDRLGVDEASKALDDLFTSTEFLNNYWLILFYGLSSMFVLCFFNGAWLDMIPSFLLGCLLGFLQCIVAPKNEIYTSFFEVGVAIVISFVSRAIGSIANGKYFCFSAIVLSSLSNILPGYMILRGALEIQSKSIISGVVGLIYAIIYSLFLGFGLTLGSALYGWIDKNAYDKTTCSNIGHIGDIWKLLMVPLFNITVALVSQGKIHQLPVMCLVGCGGYVVTYFASKHFTVTQISSALGAFTVGVLSNVYDRWGKHLTKFTGAHCSTKFTAMICGIFDLVPGGFAARNVLSTGLQQLGNGGSSNTSVASTSTSTTAADTSTYLFGVTMVEIAIGITVGLFMATLAVYPLGPKRGESSIGL</sequence>
<organism evidence="11 12">
    <name type="scientific">Pichia kudriavzevii</name>
    <name type="common">Yeast</name>
    <name type="synonym">Issatchenkia orientalis</name>
    <dbReference type="NCBI Taxonomy" id="4909"/>
    <lineage>
        <taxon>Eukaryota</taxon>
        <taxon>Fungi</taxon>
        <taxon>Dikarya</taxon>
        <taxon>Ascomycota</taxon>
        <taxon>Saccharomycotina</taxon>
        <taxon>Pichiomycetes</taxon>
        <taxon>Pichiales</taxon>
        <taxon>Pichiaceae</taxon>
        <taxon>Pichia</taxon>
    </lineage>
</organism>
<feature type="region of interest" description="Disordered" evidence="7">
    <location>
        <begin position="128"/>
        <end position="205"/>
    </location>
</feature>
<feature type="transmembrane region" description="Helical" evidence="8">
    <location>
        <begin position="737"/>
        <end position="766"/>
    </location>
</feature>
<feature type="region of interest" description="Disordered" evidence="7">
    <location>
        <begin position="427"/>
        <end position="462"/>
    </location>
</feature>
<evidence type="ECO:0000256" key="8">
    <source>
        <dbReference type="SAM" id="Phobius"/>
    </source>
</evidence>
<dbReference type="Pfam" id="PF06738">
    <property type="entry name" value="ThrE"/>
    <property type="match status" value="1"/>
</dbReference>
<evidence type="ECO:0000259" key="9">
    <source>
        <dbReference type="Pfam" id="PF06738"/>
    </source>
</evidence>
<feature type="transmembrane region" description="Helical" evidence="8">
    <location>
        <begin position="810"/>
        <end position="827"/>
    </location>
</feature>
<feature type="compositionally biased region" description="Basic and acidic residues" evidence="7">
    <location>
        <begin position="171"/>
        <end position="184"/>
    </location>
</feature>
<feature type="compositionally biased region" description="Polar residues" evidence="7">
    <location>
        <begin position="446"/>
        <end position="455"/>
    </location>
</feature>
<feature type="transmembrane region" description="Helical" evidence="8">
    <location>
        <begin position="786"/>
        <end position="803"/>
    </location>
</feature>
<reference evidence="11 12" key="1">
    <citation type="submission" date="2018-06" db="EMBL/GenBank/DDBJ databases">
        <title>Population genomics shows no distinction between pathogenic Candida krusei and environmental Pichia kudriavzevii: One species, four names.</title>
        <authorList>
            <person name="Douglass A.P."/>
            <person name="Offei B."/>
            <person name="Braun-Galleani S."/>
            <person name="Coughlan A.Y."/>
            <person name="Martos A."/>
            <person name="Ortiz-Merino R.A."/>
            <person name="Byrne K.P."/>
            <person name="Wolfe K.H."/>
        </authorList>
    </citation>
    <scope>NUCLEOTIDE SEQUENCE [LARGE SCALE GENOMIC DNA]</scope>
    <source>
        <strain evidence="11 12">CBS573</strain>
    </source>
</reference>
<evidence type="ECO:0000256" key="4">
    <source>
        <dbReference type="ARBA" id="ARBA00022989"/>
    </source>
</evidence>
<evidence type="ECO:0000256" key="1">
    <source>
        <dbReference type="ARBA" id="ARBA00004141"/>
    </source>
</evidence>
<feature type="domain" description="Threonine/Serine exporter ThrE" evidence="10">
    <location>
        <begin position="790"/>
        <end position="946"/>
    </location>
</feature>
<evidence type="ECO:0000313" key="11">
    <source>
        <dbReference type="EMBL" id="AWU75925.1"/>
    </source>
</evidence>
<comment type="subcellular location">
    <subcellularLocation>
        <location evidence="1">Membrane</location>
        <topology evidence="1">Multi-pass membrane protein</topology>
    </subcellularLocation>
</comment>
<dbReference type="InterPro" id="IPR010619">
    <property type="entry name" value="ThrE-like_N"/>
</dbReference>
<comment type="similarity">
    <text evidence="6">Belongs to the ThrE exporter (TC 2.A.79) family.</text>
</comment>
<evidence type="ECO:0000313" key="12">
    <source>
        <dbReference type="Proteomes" id="UP000249293"/>
    </source>
</evidence>
<dbReference type="KEGG" id="pkz:C5L36_0B11570"/>
<dbReference type="GO" id="GO:0022857">
    <property type="term" value="F:transmembrane transporter activity"/>
    <property type="evidence" value="ECO:0007669"/>
    <property type="project" value="InterPro"/>
</dbReference>
<feature type="compositionally biased region" description="Polar residues" evidence="7">
    <location>
        <begin position="185"/>
        <end position="205"/>
    </location>
</feature>
<feature type="transmembrane region" description="Helical" evidence="8">
    <location>
        <begin position="679"/>
        <end position="696"/>
    </location>
</feature>
<dbReference type="GeneID" id="40383690"/>
<gene>
    <name evidence="11" type="ORF">C5L36_0B11570</name>
</gene>
<feature type="transmembrane region" description="Helical" evidence="8">
    <location>
        <begin position="702"/>
        <end position="725"/>
    </location>
</feature>
<dbReference type="VEuPathDB" id="FungiDB:C5L36_0B11570"/>
<keyword evidence="4 8" id="KW-1133">Transmembrane helix</keyword>
<feature type="transmembrane region" description="Helical" evidence="8">
    <location>
        <begin position="924"/>
        <end position="949"/>
    </location>
</feature>
<evidence type="ECO:0000256" key="3">
    <source>
        <dbReference type="ARBA" id="ARBA00022692"/>
    </source>
</evidence>
<name>A0A2U9R3M5_PICKU</name>
<dbReference type="OrthoDB" id="413008at2759"/>
<keyword evidence="3 8" id="KW-0812">Transmembrane</keyword>
<feature type="transmembrane region" description="Helical" evidence="8">
    <location>
        <begin position="654"/>
        <end position="672"/>
    </location>
</feature>
<feature type="region of interest" description="Disordered" evidence="7">
    <location>
        <begin position="326"/>
        <end position="369"/>
    </location>
</feature>
<feature type="compositionally biased region" description="Basic and acidic residues" evidence="7">
    <location>
        <begin position="22"/>
        <end position="42"/>
    </location>
</feature>
<dbReference type="GO" id="GO:0016020">
    <property type="term" value="C:membrane"/>
    <property type="evidence" value="ECO:0007669"/>
    <property type="project" value="UniProtKB-SubCell"/>
</dbReference>
<evidence type="ECO:0000256" key="5">
    <source>
        <dbReference type="ARBA" id="ARBA00023136"/>
    </source>
</evidence>
<keyword evidence="5 8" id="KW-0472">Membrane</keyword>
<accession>A0A2U9R3M5</accession>
<dbReference type="EMBL" id="CP028774">
    <property type="protein sequence ID" value="AWU75925.1"/>
    <property type="molecule type" value="Genomic_DNA"/>
</dbReference>
<protein>
    <recommendedName>
        <fullName evidence="2">Pheromone-regulated membrane protein 10</fullName>
    </recommendedName>
</protein>
<evidence type="ECO:0000256" key="7">
    <source>
        <dbReference type="SAM" id="MobiDB-lite"/>
    </source>
</evidence>
<feature type="domain" description="Threonine/serine exporter-like N-terminal" evidence="9">
    <location>
        <begin position="522"/>
        <end position="763"/>
    </location>
</feature>
<feature type="compositionally biased region" description="Basic and acidic residues" evidence="7">
    <location>
        <begin position="128"/>
        <end position="141"/>
    </location>
</feature>